<name>A0ABW0L8B1_9BURK</name>
<protein>
    <recommendedName>
        <fullName evidence="5">Exported signal peptide protein</fullName>
    </recommendedName>
</protein>
<dbReference type="RefSeq" id="WP_379785400.1">
    <property type="nucleotide sequence ID" value="NZ_JBHSMU010000015.1"/>
</dbReference>
<dbReference type="Proteomes" id="UP001596050">
    <property type="component" value="Unassembled WGS sequence"/>
</dbReference>
<feature type="chain" id="PRO_5045259946" description="Exported signal peptide protein" evidence="2">
    <location>
        <begin position="29"/>
        <end position="197"/>
    </location>
</feature>
<accession>A0ABW0L8B1</accession>
<feature type="signal peptide" evidence="2">
    <location>
        <begin position="1"/>
        <end position="28"/>
    </location>
</feature>
<comment type="caution">
    <text evidence="3">The sequence shown here is derived from an EMBL/GenBank/DDBJ whole genome shotgun (WGS) entry which is preliminary data.</text>
</comment>
<proteinExistence type="predicted"/>
<sequence>MATSPKHLLAAGTFVLAALGLCNAPAFAAPEKNHPKAADVLKAQKAKKAAPSKSKSKKAAAAAAAAEDTWAPAEEAEPDITDTKVTEYACELNNKLTIYTNEGDDSHIALRWKKRLHRLDRVGTTTGAMRFENTNFRLIWIGIPSKGILLDSRLNRQLANECKSAEQAAPVVTPVVAPAVVPVVAPVVAAGAEEKKI</sequence>
<evidence type="ECO:0008006" key="5">
    <source>
        <dbReference type="Google" id="ProtNLM"/>
    </source>
</evidence>
<feature type="compositionally biased region" description="Basic residues" evidence="1">
    <location>
        <begin position="44"/>
        <end position="58"/>
    </location>
</feature>
<organism evidence="3 4">
    <name type="scientific">Massilia niabensis</name>
    <dbReference type="NCBI Taxonomy" id="544910"/>
    <lineage>
        <taxon>Bacteria</taxon>
        <taxon>Pseudomonadati</taxon>
        <taxon>Pseudomonadota</taxon>
        <taxon>Betaproteobacteria</taxon>
        <taxon>Burkholderiales</taxon>
        <taxon>Oxalobacteraceae</taxon>
        <taxon>Telluria group</taxon>
        <taxon>Massilia</taxon>
    </lineage>
</organism>
<reference evidence="4" key="1">
    <citation type="journal article" date="2019" name="Int. J. Syst. Evol. Microbiol.">
        <title>The Global Catalogue of Microorganisms (GCM) 10K type strain sequencing project: providing services to taxonomists for standard genome sequencing and annotation.</title>
        <authorList>
            <consortium name="The Broad Institute Genomics Platform"/>
            <consortium name="The Broad Institute Genome Sequencing Center for Infectious Disease"/>
            <person name="Wu L."/>
            <person name="Ma J."/>
        </authorList>
    </citation>
    <scope>NUCLEOTIDE SEQUENCE [LARGE SCALE GENOMIC DNA]</scope>
    <source>
        <strain evidence="4">KACC 12649</strain>
    </source>
</reference>
<feature type="compositionally biased region" description="Low complexity" evidence="1">
    <location>
        <begin position="59"/>
        <end position="73"/>
    </location>
</feature>
<evidence type="ECO:0000256" key="2">
    <source>
        <dbReference type="SAM" id="SignalP"/>
    </source>
</evidence>
<feature type="region of interest" description="Disordered" evidence="1">
    <location>
        <begin position="38"/>
        <end position="78"/>
    </location>
</feature>
<evidence type="ECO:0000313" key="3">
    <source>
        <dbReference type="EMBL" id="MFC5461949.1"/>
    </source>
</evidence>
<gene>
    <name evidence="3" type="ORF">ACFPN5_19220</name>
</gene>
<keyword evidence="4" id="KW-1185">Reference proteome</keyword>
<evidence type="ECO:0000256" key="1">
    <source>
        <dbReference type="SAM" id="MobiDB-lite"/>
    </source>
</evidence>
<keyword evidence="2" id="KW-0732">Signal</keyword>
<evidence type="ECO:0000313" key="4">
    <source>
        <dbReference type="Proteomes" id="UP001596050"/>
    </source>
</evidence>
<dbReference type="EMBL" id="JBHSMU010000015">
    <property type="protein sequence ID" value="MFC5461949.1"/>
    <property type="molecule type" value="Genomic_DNA"/>
</dbReference>